<dbReference type="PANTHER" id="PTHR31286">
    <property type="entry name" value="GLYCINE-RICH CELL WALL STRUCTURAL PROTEIN 1.8-LIKE"/>
    <property type="match status" value="1"/>
</dbReference>
<evidence type="ECO:0000256" key="1">
    <source>
        <dbReference type="SAM" id="MobiDB-lite"/>
    </source>
</evidence>
<comment type="caution">
    <text evidence="3">The sequence shown here is derived from an EMBL/GenBank/DDBJ whole genome shotgun (WGS) entry which is preliminary data.</text>
</comment>
<organism evidence="3 4">
    <name type="scientific">Turnera subulata</name>
    <dbReference type="NCBI Taxonomy" id="218843"/>
    <lineage>
        <taxon>Eukaryota</taxon>
        <taxon>Viridiplantae</taxon>
        <taxon>Streptophyta</taxon>
        <taxon>Embryophyta</taxon>
        <taxon>Tracheophyta</taxon>
        <taxon>Spermatophyta</taxon>
        <taxon>Magnoliopsida</taxon>
        <taxon>eudicotyledons</taxon>
        <taxon>Gunneridae</taxon>
        <taxon>Pentapetalae</taxon>
        <taxon>rosids</taxon>
        <taxon>fabids</taxon>
        <taxon>Malpighiales</taxon>
        <taxon>Passifloraceae</taxon>
        <taxon>Turnera</taxon>
    </lineage>
</organism>
<gene>
    <name evidence="3" type="ORF">Tsubulata_038400</name>
</gene>
<name>A0A9Q0FDR6_9ROSI</name>
<dbReference type="InterPro" id="IPR040256">
    <property type="entry name" value="At4g02000-like"/>
</dbReference>
<sequence length="192" mass="21665">MGDESSAATGEDLMREDEDDRSTKKSRMREGVTEASSSIDVAMPNLPKSYKDKLTATPPENQSWLEDDKEVPCGPGDIIVTTDGDIPSLELSTEFEQRLAKRWERAVIVKLMGRNISYRVLTEKLNAIWQPKGLFKVIDLDNNFFVVKFSTDNDYLHSLVGSPWTLFRSLLCVMPWNPNFCAATDTIDRAIV</sequence>
<dbReference type="OrthoDB" id="1926761at2759"/>
<evidence type="ECO:0000259" key="2">
    <source>
        <dbReference type="Pfam" id="PF14111"/>
    </source>
</evidence>
<dbReference type="AlphaFoldDB" id="A0A9Q0FDR6"/>
<dbReference type="PANTHER" id="PTHR31286:SF99">
    <property type="entry name" value="DUF4283 DOMAIN-CONTAINING PROTEIN"/>
    <property type="match status" value="1"/>
</dbReference>
<feature type="region of interest" description="Disordered" evidence="1">
    <location>
        <begin position="1"/>
        <end position="69"/>
    </location>
</feature>
<dbReference type="InterPro" id="IPR025558">
    <property type="entry name" value="DUF4283"/>
</dbReference>
<dbReference type="Proteomes" id="UP001141552">
    <property type="component" value="Unassembled WGS sequence"/>
</dbReference>
<reference evidence="3" key="2">
    <citation type="journal article" date="2023" name="Plants (Basel)">
        <title>Annotation of the Turnera subulata (Passifloraceae) Draft Genome Reveals the S-Locus Evolved after the Divergence of Turneroideae from Passifloroideae in a Stepwise Manner.</title>
        <authorList>
            <person name="Henning P.M."/>
            <person name="Roalson E.H."/>
            <person name="Mir W."/>
            <person name="McCubbin A.G."/>
            <person name="Shore J.S."/>
        </authorList>
    </citation>
    <scope>NUCLEOTIDE SEQUENCE</scope>
    <source>
        <strain evidence="3">F60SS</strain>
    </source>
</reference>
<dbReference type="EMBL" id="JAKUCV010005857">
    <property type="protein sequence ID" value="KAJ4829593.1"/>
    <property type="molecule type" value="Genomic_DNA"/>
</dbReference>
<evidence type="ECO:0000313" key="4">
    <source>
        <dbReference type="Proteomes" id="UP001141552"/>
    </source>
</evidence>
<keyword evidence="4" id="KW-1185">Reference proteome</keyword>
<dbReference type="Pfam" id="PF14111">
    <property type="entry name" value="DUF4283"/>
    <property type="match status" value="1"/>
</dbReference>
<evidence type="ECO:0000313" key="3">
    <source>
        <dbReference type="EMBL" id="KAJ4829593.1"/>
    </source>
</evidence>
<feature type="domain" description="DUF4283" evidence="2">
    <location>
        <begin position="100"/>
        <end position="182"/>
    </location>
</feature>
<proteinExistence type="predicted"/>
<protein>
    <recommendedName>
        <fullName evidence="2">DUF4283 domain-containing protein</fullName>
    </recommendedName>
</protein>
<accession>A0A9Q0FDR6</accession>
<reference evidence="3" key="1">
    <citation type="submission" date="2022-02" db="EMBL/GenBank/DDBJ databases">
        <authorList>
            <person name="Henning P.M."/>
            <person name="McCubbin A.G."/>
            <person name="Shore J.S."/>
        </authorList>
    </citation>
    <scope>NUCLEOTIDE SEQUENCE</scope>
    <source>
        <strain evidence="3">F60SS</strain>
        <tissue evidence="3">Leaves</tissue>
    </source>
</reference>